<dbReference type="PANTHER" id="PTHR48081:SF3">
    <property type="entry name" value="ALPHA_BETA HYDROLASE FOLD-3 DOMAIN-CONTAINING PROTEIN"/>
    <property type="match status" value="1"/>
</dbReference>
<evidence type="ECO:0000313" key="4">
    <source>
        <dbReference type="Proteomes" id="UP000825890"/>
    </source>
</evidence>
<dbReference type="AlphaFoldDB" id="A0A9P3FEG9"/>
<evidence type="ECO:0000313" key="3">
    <source>
        <dbReference type="EMBL" id="GIZ44388.1"/>
    </source>
</evidence>
<protein>
    <recommendedName>
        <fullName evidence="2">BD-FAE-like domain-containing protein</fullName>
    </recommendedName>
</protein>
<dbReference type="EMBL" id="BOLY01000004">
    <property type="protein sequence ID" value="GIZ44388.1"/>
    <property type="molecule type" value="Genomic_DNA"/>
</dbReference>
<dbReference type="SUPFAM" id="SSF53474">
    <property type="entry name" value="alpha/beta-Hydrolases"/>
    <property type="match status" value="1"/>
</dbReference>
<dbReference type="Pfam" id="PF20434">
    <property type="entry name" value="BD-FAE"/>
    <property type="match status" value="1"/>
</dbReference>
<dbReference type="InterPro" id="IPR050300">
    <property type="entry name" value="GDXG_lipolytic_enzyme"/>
</dbReference>
<name>A0A9P3FEG9_9PEZI</name>
<evidence type="ECO:0000256" key="1">
    <source>
        <dbReference type="ARBA" id="ARBA00022801"/>
    </source>
</evidence>
<dbReference type="Gene3D" id="3.40.50.1820">
    <property type="entry name" value="alpha/beta hydrolase"/>
    <property type="match status" value="1"/>
</dbReference>
<proteinExistence type="predicted"/>
<evidence type="ECO:0000259" key="2">
    <source>
        <dbReference type="Pfam" id="PF20434"/>
    </source>
</evidence>
<reference evidence="3 4" key="1">
    <citation type="submission" date="2021-01" db="EMBL/GenBank/DDBJ databases">
        <title>Cercospora kikuchii MAFF 305040 whole genome shotgun sequence.</title>
        <authorList>
            <person name="Kashiwa T."/>
            <person name="Suzuki T."/>
        </authorList>
    </citation>
    <scope>NUCLEOTIDE SEQUENCE [LARGE SCALE GENOMIC DNA]</scope>
    <source>
        <strain evidence="3 4">MAFF 305040</strain>
    </source>
</reference>
<dbReference type="Proteomes" id="UP000825890">
    <property type="component" value="Unassembled WGS sequence"/>
</dbReference>
<comment type="caution">
    <text evidence="3">The sequence shown here is derived from an EMBL/GenBank/DDBJ whole genome shotgun (WGS) entry which is preliminary data.</text>
</comment>
<dbReference type="InterPro" id="IPR049492">
    <property type="entry name" value="BD-FAE-like_dom"/>
</dbReference>
<sequence>MSDQVAQSIVYKRVGELELHLDVIYPRGARDLPVVLWFHIGGLVQGHRETAAPHQLRNASRLGYALVTADYRLAPQVGLDDILADVTDCITFVRTSLISHIEPGILDTTRLAVTGSSAGGYLALLAGLHVEPKPHAVIAIYPVTDPLSSFYTNPQPHPWGESPVARDVVAEFLDPQAPAIANNHSESSRQQLYFYVIQEALLPELLRLQPGDDTYRICKNLHTRSMPPTYVVHGDADQSVPVSHSDEVVGAMFGLGLEVVYDRLVGVDHTFDLEDDVELPRLYAFLKEHLYT</sequence>
<accession>A0A9P3FEG9</accession>
<keyword evidence="1" id="KW-0378">Hydrolase</keyword>
<dbReference type="PANTHER" id="PTHR48081">
    <property type="entry name" value="AB HYDROLASE SUPERFAMILY PROTEIN C4A8.06C"/>
    <property type="match status" value="1"/>
</dbReference>
<dbReference type="GO" id="GO:0016787">
    <property type="term" value="F:hydrolase activity"/>
    <property type="evidence" value="ECO:0007669"/>
    <property type="project" value="UniProtKB-KW"/>
</dbReference>
<keyword evidence="4" id="KW-1185">Reference proteome</keyword>
<dbReference type="InterPro" id="IPR029058">
    <property type="entry name" value="AB_hydrolase_fold"/>
</dbReference>
<gene>
    <name evidence="3" type="ORF">CKM354_000758600</name>
</gene>
<organism evidence="3 4">
    <name type="scientific">Cercospora kikuchii</name>
    <dbReference type="NCBI Taxonomy" id="84275"/>
    <lineage>
        <taxon>Eukaryota</taxon>
        <taxon>Fungi</taxon>
        <taxon>Dikarya</taxon>
        <taxon>Ascomycota</taxon>
        <taxon>Pezizomycotina</taxon>
        <taxon>Dothideomycetes</taxon>
        <taxon>Dothideomycetidae</taxon>
        <taxon>Mycosphaerellales</taxon>
        <taxon>Mycosphaerellaceae</taxon>
        <taxon>Cercospora</taxon>
    </lineage>
</organism>
<dbReference type="RefSeq" id="XP_044658875.1">
    <property type="nucleotide sequence ID" value="XM_044802940.1"/>
</dbReference>
<feature type="domain" description="BD-FAE-like" evidence="2">
    <location>
        <begin position="21"/>
        <end position="131"/>
    </location>
</feature>
<dbReference type="OrthoDB" id="19653at2759"/>
<dbReference type="GeneID" id="68293161"/>